<sequence>MPNLQFAPGEENITEQSFSPSVVMFWLKTTMGVSNTRIATTSPNTLLGVIPLGYGDAMYPLANVAGVSVNTKLSVSRLIFGLILLAMGSAASSAGALGLIIVAMAISMLANAMSANLQITNNAGGVSTVSVSILEKAKLEQFREQINQRLFADHAALRHGEHMQVQNQQLLTQQQQLDAQITQNVMKQQESDPGQQP</sequence>
<protein>
    <submittedName>
        <fullName evidence="2">Uncharacterized protein</fullName>
    </submittedName>
</protein>
<gene>
    <name evidence="2" type="ORF">GCM10022247_68480</name>
</gene>
<keyword evidence="1" id="KW-0472">Membrane</keyword>
<evidence type="ECO:0000256" key="1">
    <source>
        <dbReference type="SAM" id="Phobius"/>
    </source>
</evidence>
<dbReference type="RefSeq" id="WP_344884606.1">
    <property type="nucleotide sequence ID" value="NZ_BAABAL010000024.1"/>
</dbReference>
<keyword evidence="1" id="KW-1133">Transmembrane helix</keyword>
<proteinExistence type="predicted"/>
<name>A0ABP7TZT4_9PSEU</name>
<dbReference type="EMBL" id="BAABAL010000024">
    <property type="protein sequence ID" value="GAA4033740.1"/>
    <property type="molecule type" value="Genomic_DNA"/>
</dbReference>
<organism evidence="2 3">
    <name type="scientific">Allokutzneria multivorans</name>
    <dbReference type="NCBI Taxonomy" id="1142134"/>
    <lineage>
        <taxon>Bacteria</taxon>
        <taxon>Bacillati</taxon>
        <taxon>Actinomycetota</taxon>
        <taxon>Actinomycetes</taxon>
        <taxon>Pseudonocardiales</taxon>
        <taxon>Pseudonocardiaceae</taxon>
        <taxon>Allokutzneria</taxon>
    </lineage>
</organism>
<reference evidence="3" key="1">
    <citation type="journal article" date="2019" name="Int. J. Syst. Evol. Microbiol.">
        <title>The Global Catalogue of Microorganisms (GCM) 10K type strain sequencing project: providing services to taxonomists for standard genome sequencing and annotation.</title>
        <authorList>
            <consortium name="The Broad Institute Genomics Platform"/>
            <consortium name="The Broad Institute Genome Sequencing Center for Infectious Disease"/>
            <person name="Wu L."/>
            <person name="Ma J."/>
        </authorList>
    </citation>
    <scope>NUCLEOTIDE SEQUENCE [LARGE SCALE GENOMIC DNA]</scope>
    <source>
        <strain evidence="3">JCM 17342</strain>
    </source>
</reference>
<evidence type="ECO:0000313" key="2">
    <source>
        <dbReference type="EMBL" id="GAA4033740.1"/>
    </source>
</evidence>
<feature type="transmembrane region" description="Helical" evidence="1">
    <location>
        <begin position="78"/>
        <end position="106"/>
    </location>
</feature>
<evidence type="ECO:0000313" key="3">
    <source>
        <dbReference type="Proteomes" id="UP001501747"/>
    </source>
</evidence>
<accession>A0ABP7TZT4</accession>
<comment type="caution">
    <text evidence="2">The sequence shown here is derived from an EMBL/GenBank/DDBJ whole genome shotgun (WGS) entry which is preliminary data.</text>
</comment>
<keyword evidence="3" id="KW-1185">Reference proteome</keyword>
<keyword evidence="1" id="KW-0812">Transmembrane</keyword>
<dbReference type="Proteomes" id="UP001501747">
    <property type="component" value="Unassembled WGS sequence"/>
</dbReference>